<evidence type="ECO:0000256" key="3">
    <source>
        <dbReference type="ARBA" id="ARBA00022670"/>
    </source>
</evidence>
<dbReference type="GO" id="GO:0004843">
    <property type="term" value="F:cysteine-type deubiquitinase activity"/>
    <property type="evidence" value="ECO:0007669"/>
    <property type="project" value="UniProtKB-EC"/>
</dbReference>
<dbReference type="GO" id="GO:0005634">
    <property type="term" value="C:nucleus"/>
    <property type="evidence" value="ECO:0007669"/>
    <property type="project" value="TreeGrafter"/>
</dbReference>
<dbReference type="Gene3D" id="3.30.200.60">
    <property type="entry name" value="Peptidase C65 Otubain, subdomain 1"/>
    <property type="match status" value="1"/>
</dbReference>
<evidence type="ECO:0000313" key="8">
    <source>
        <dbReference type="EMBL" id="KAH8101316.1"/>
    </source>
</evidence>
<evidence type="ECO:0000256" key="2">
    <source>
        <dbReference type="ARBA" id="ARBA00012759"/>
    </source>
</evidence>
<keyword evidence="5" id="KW-0378">Hydrolase</keyword>
<dbReference type="InterPro" id="IPR042468">
    <property type="entry name" value="Peptidase_C65_otubain_sub1"/>
</dbReference>
<evidence type="ECO:0000256" key="7">
    <source>
        <dbReference type="SAM" id="MobiDB-lite"/>
    </source>
</evidence>
<dbReference type="PANTHER" id="PTHR12931:SF15">
    <property type="entry name" value="UBIQUITIN THIOESTERASE OTUBAIN-LIKE"/>
    <property type="match status" value="1"/>
</dbReference>
<dbReference type="Gene3D" id="1.20.1300.20">
    <property type="entry name" value="Peptidase C65 Otubain, subdomain 2"/>
    <property type="match status" value="1"/>
</dbReference>
<dbReference type="EMBL" id="JAEVFJ010000013">
    <property type="protein sequence ID" value="KAH8101316.1"/>
    <property type="molecule type" value="Genomic_DNA"/>
</dbReference>
<dbReference type="InterPro" id="IPR019400">
    <property type="entry name" value="Peptidase_C65_otubain"/>
</dbReference>
<dbReference type="InterPro" id="IPR042467">
    <property type="entry name" value="Peptidase_C65_otubain_sub2"/>
</dbReference>
<evidence type="ECO:0000256" key="1">
    <source>
        <dbReference type="ARBA" id="ARBA00000707"/>
    </source>
</evidence>
<feature type="compositionally biased region" description="Basic and acidic residues" evidence="7">
    <location>
        <begin position="14"/>
        <end position="31"/>
    </location>
</feature>
<gene>
    <name evidence="8" type="ORF">BXZ70DRAFT_124774</name>
</gene>
<dbReference type="Proteomes" id="UP000813824">
    <property type="component" value="Unassembled WGS sequence"/>
</dbReference>
<comment type="catalytic activity">
    <reaction evidence="1">
        <text>Thiol-dependent hydrolysis of ester, thioester, amide, peptide and isopeptide bonds formed by the C-terminal Gly of ubiquitin (a 76-residue protein attached to proteins as an intracellular targeting signal).</text>
        <dbReference type="EC" id="3.4.19.12"/>
    </reaction>
</comment>
<dbReference type="SUPFAM" id="SSF54001">
    <property type="entry name" value="Cysteine proteinases"/>
    <property type="match status" value="1"/>
</dbReference>
<evidence type="ECO:0000256" key="4">
    <source>
        <dbReference type="ARBA" id="ARBA00022786"/>
    </source>
</evidence>
<feature type="region of interest" description="Disordered" evidence="7">
    <location>
        <begin position="1"/>
        <end position="54"/>
    </location>
</feature>
<comment type="caution">
    <text evidence="8">The sequence shown here is derived from an EMBL/GenBank/DDBJ whole genome shotgun (WGS) entry which is preliminary data.</text>
</comment>
<sequence>MMSNMQGDLPEIDELPKLRRSDKGKDPERPEVPPLPKLKGGDLPPLEDDFPDWNTHQLRSLSENSALGLQDPSGPLPGWIIAQPSAEESTLPPAELFDNKKATFDEVPSGPLLVSQIESLYVIREEYEAMRHRGFVRKVDWLMANGLTHVRRVRPDGDSFYRAAAFAFVHALVSSSEPEFVGGQAASILDHAYETLLAAGYEKEVFEPLRWELLSVAHAVAFPDNIPDNRLTSESAMGLLNDENTSTRILQFLRLLTSATILTSPDEYTPFLLLPRGTDADADGDVLMVSDSLSDFCASTVEPVGQNRDVDQVQIAALSRALQVNFDVGYLDADAGGDGEVGFVRIHHAQGGVGEPVRLLHRPGFYDQPGYYDLLVKQDNPSYGLIASSSHS</sequence>
<dbReference type="GO" id="GO:0006508">
    <property type="term" value="P:proteolysis"/>
    <property type="evidence" value="ECO:0007669"/>
    <property type="project" value="UniProtKB-KW"/>
</dbReference>
<proteinExistence type="predicted"/>
<dbReference type="PANTHER" id="PTHR12931">
    <property type="entry name" value="UBIQUITIN THIOLESTERASE PROTEIN OTUB"/>
    <property type="match status" value="1"/>
</dbReference>
<dbReference type="AlphaFoldDB" id="A0A8K0UR04"/>
<organism evidence="8 9">
    <name type="scientific">Cristinia sonorae</name>
    <dbReference type="NCBI Taxonomy" id="1940300"/>
    <lineage>
        <taxon>Eukaryota</taxon>
        <taxon>Fungi</taxon>
        <taxon>Dikarya</taxon>
        <taxon>Basidiomycota</taxon>
        <taxon>Agaricomycotina</taxon>
        <taxon>Agaricomycetes</taxon>
        <taxon>Agaricomycetidae</taxon>
        <taxon>Agaricales</taxon>
        <taxon>Pleurotineae</taxon>
        <taxon>Stephanosporaceae</taxon>
        <taxon>Cristinia</taxon>
    </lineage>
</organism>
<dbReference type="CDD" id="cd22749">
    <property type="entry name" value="Otubain_C65"/>
    <property type="match status" value="1"/>
</dbReference>
<protein>
    <recommendedName>
        <fullName evidence="2">ubiquitinyl hydrolase 1</fullName>
        <ecNumber evidence="2">3.4.19.12</ecNumber>
    </recommendedName>
</protein>
<dbReference type="GO" id="GO:0043130">
    <property type="term" value="F:ubiquitin binding"/>
    <property type="evidence" value="ECO:0007669"/>
    <property type="project" value="TreeGrafter"/>
</dbReference>
<dbReference type="OrthoDB" id="18915at2759"/>
<keyword evidence="9" id="KW-1185">Reference proteome</keyword>
<keyword evidence="4" id="KW-0833">Ubl conjugation pathway</keyword>
<evidence type="ECO:0000256" key="5">
    <source>
        <dbReference type="ARBA" id="ARBA00022801"/>
    </source>
</evidence>
<reference evidence="8" key="1">
    <citation type="journal article" date="2021" name="New Phytol.">
        <title>Evolutionary innovations through gain and loss of genes in the ectomycorrhizal Boletales.</title>
        <authorList>
            <person name="Wu G."/>
            <person name="Miyauchi S."/>
            <person name="Morin E."/>
            <person name="Kuo A."/>
            <person name="Drula E."/>
            <person name="Varga T."/>
            <person name="Kohler A."/>
            <person name="Feng B."/>
            <person name="Cao Y."/>
            <person name="Lipzen A."/>
            <person name="Daum C."/>
            <person name="Hundley H."/>
            <person name="Pangilinan J."/>
            <person name="Johnson J."/>
            <person name="Barry K."/>
            <person name="LaButti K."/>
            <person name="Ng V."/>
            <person name="Ahrendt S."/>
            <person name="Min B."/>
            <person name="Choi I.G."/>
            <person name="Park H."/>
            <person name="Plett J.M."/>
            <person name="Magnuson J."/>
            <person name="Spatafora J.W."/>
            <person name="Nagy L.G."/>
            <person name="Henrissat B."/>
            <person name="Grigoriev I.V."/>
            <person name="Yang Z.L."/>
            <person name="Xu J."/>
            <person name="Martin F.M."/>
        </authorList>
    </citation>
    <scope>NUCLEOTIDE SEQUENCE</scope>
    <source>
        <strain evidence="8">KKN 215</strain>
    </source>
</reference>
<evidence type="ECO:0000256" key="6">
    <source>
        <dbReference type="ARBA" id="ARBA00022807"/>
    </source>
</evidence>
<dbReference type="InterPro" id="IPR038765">
    <property type="entry name" value="Papain-like_cys_pep_sf"/>
</dbReference>
<name>A0A8K0UR04_9AGAR</name>
<dbReference type="GO" id="GO:0071108">
    <property type="term" value="P:protein K48-linked deubiquitination"/>
    <property type="evidence" value="ECO:0007669"/>
    <property type="project" value="TreeGrafter"/>
</dbReference>
<evidence type="ECO:0000313" key="9">
    <source>
        <dbReference type="Proteomes" id="UP000813824"/>
    </source>
</evidence>
<keyword evidence="6" id="KW-0788">Thiol protease</keyword>
<keyword evidence="3" id="KW-0645">Protease</keyword>
<dbReference type="EC" id="3.4.19.12" evidence="2"/>
<dbReference type="Pfam" id="PF10275">
    <property type="entry name" value="Peptidase_C65"/>
    <property type="match status" value="1"/>
</dbReference>
<accession>A0A8K0UR04</accession>